<evidence type="ECO:0000256" key="1">
    <source>
        <dbReference type="SAM" id="MobiDB-lite"/>
    </source>
</evidence>
<accession>A0A8H3YZF1</accession>
<evidence type="ECO:0000313" key="2">
    <source>
        <dbReference type="EMBL" id="KAE9975237.1"/>
    </source>
</evidence>
<gene>
    <name evidence="2" type="ORF">EG328_003277</name>
</gene>
<organism evidence="2 3">
    <name type="scientific">Venturia inaequalis</name>
    <name type="common">Apple scab fungus</name>
    <dbReference type="NCBI Taxonomy" id="5025"/>
    <lineage>
        <taxon>Eukaryota</taxon>
        <taxon>Fungi</taxon>
        <taxon>Dikarya</taxon>
        <taxon>Ascomycota</taxon>
        <taxon>Pezizomycotina</taxon>
        <taxon>Dothideomycetes</taxon>
        <taxon>Pleosporomycetidae</taxon>
        <taxon>Venturiales</taxon>
        <taxon>Venturiaceae</taxon>
        <taxon>Venturia</taxon>
    </lineage>
</organism>
<sequence length="197" mass="22545">MSKRQRTKDSKIFGSKSKTKAPAIKNFDSKSKTKAPATEKFDSESETEAPAAKKPKTCSAEAKTPIEHKAPPTFLSIPLELRQKIIFYALEPEDGLDPDEKKQDQERFMTCGWEWASESERSLPEQVLDAQMEYCLEMHAFAEVMTEAYPEIEDEMEFSLRKAEKAWGLDEEEALEAAKDAGRQLEEEMWMEYFGEA</sequence>
<feature type="compositionally biased region" description="Basic and acidic residues" evidence="1">
    <location>
        <begin position="27"/>
        <end position="43"/>
    </location>
</feature>
<evidence type="ECO:0000313" key="3">
    <source>
        <dbReference type="Proteomes" id="UP000447873"/>
    </source>
</evidence>
<protein>
    <submittedName>
        <fullName evidence="2">Uncharacterized protein</fullName>
    </submittedName>
</protein>
<name>A0A8H3YZF1_VENIN</name>
<dbReference type="AlphaFoldDB" id="A0A8H3YZF1"/>
<proteinExistence type="predicted"/>
<feature type="region of interest" description="Disordered" evidence="1">
    <location>
        <begin position="1"/>
        <end position="65"/>
    </location>
</feature>
<comment type="caution">
    <text evidence="2">The sequence shown here is derived from an EMBL/GenBank/DDBJ whole genome shotgun (WGS) entry which is preliminary data.</text>
</comment>
<reference evidence="2 3" key="1">
    <citation type="submission" date="2018-12" db="EMBL/GenBank/DDBJ databases">
        <title>Venturia inaequalis Genome Resource.</title>
        <authorList>
            <person name="Lichtner F.J."/>
        </authorList>
    </citation>
    <scope>NUCLEOTIDE SEQUENCE [LARGE SCALE GENOMIC DNA]</scope>
    <source>
        <strain evidence="2 3">120213</strain>
    </source>
</reference>
<dbReference type="EMBL" id="WNWS01000199">
    <property type="protein sequence ID" value="KAE9975237.1"/>
    <property type="molecule type" value="Genomic_DNA"/>
</dbReference>
<dbReference type="Proteomes" id="UP000447873">
    <property type="component" value="Unassembled WGS sequence"/>
</dbReference>